<evidence type="ECO:0000313" key="2">
    <source>
        <dbReference type="EMBL" id="CAF2350382.1"/>
    </source>
</evidence>
<feature type="transmembrane region" description="Helical" evidence="1">
    <location>
        <begin position="12"/>
        <end position="33"/>
    </location>
</feature>
<dbReference type="AlphaFoldDB" id="A0A817B5J8"/>
<name>A0A817B5J8_BRANA</name>
<proteinExistence type="predicted"/>
<reference evidence="2" key="1">
    <citation type="submission" date="2021-01" db="EMBL/GenBank/DDBJ databases">
        <authorList>
            <consortium name="Genoscope - CEA"/>
            <person name="William W."/>
        </authorList>
    </citation>
    <scope>NUCLEOTIDE SEQUENCE</scope>
</reference>
<sequence length="91" mass="10844">WIWWLLPRTKLMFIFNLILLKHSIFSLPFWRYLLARQSLLNLTFIALLHHLRLHLLHLLINTNLLLLRLSPPPPPYEYKSPPPPVKSPPPP</sequence>
<gene>
    <name evidence="2" type="ORF">DARMORV10_A10P25780.1</name>
</gene>
<keyword evidence="1" id="KW-1133">Transmembrane helix</keyword>
<accession>A0A817B5J8</accession>
<keyword evidence="1" id="KW-0812">Transmembrane</keyword>
<feature type="non-terminal residue" evidence="2">
    <location>
        <position position="91"/>
    </location>
</feature>
<keyword evidence="1" id="KW-0472">Membrane</keyword>
<organism evidence="2">
    <name type="scientific">Brassica napus</name>
    <name type="common">Rape</name>
    <dbReference type="NCBI Taxonomy" id="3708"/>
    <lineage>
        <taxon>Eukaryota</taxon>
        <taxon>Viridiplantae</taxon>
        <taxon>Streptophyta</taxon>
        <taxon>Embryophyta</taxon>
        <taxon>Tracheophyta</taxon>
        <taxon>Spermatophyta</taxon>
        <taxon>Magnoliopsida</taxon>
        <taxon>eudicotyledons</taxon>
        <taxon>Gunneridae</taxon>
        <taxon>Pentapetalae</taxon>
        <taxon>rosids</taxon>
        <taxon>malvids</taxon>
        <taxon>Brassicales</taxon>
        <taxon>Brassicaceae</taxon>
        <taxon>Brassiceae</taxon>
        <taxon>Brassica</taxon>
    </lineage>
</organism>
<dbReference type="EMBL" id="HG994364">
    <property type="protein sequence ID" value="CAF2350382.1"/>
    <property type="molecule type" value="Genomic_DNA"/>
</dbReference>
<evidence type="ECO:0000256" key="1">
    <source>
        <dbReference type="SAM" id="Phobius"/>
    </source>
</evidence>
<dbReference type="Proteomes" id="UP001295469">
    <property type="component" value="Chromosome A10"/>
</dbReference>
<protein>
    <submittedName>
        <fullName evidence="2">(rape) hypothetical protein</fullName>
    </submittedName>
</protein>